<dbReference type="Gene3D" id="3.40.630.30">
    <property type="match status" value="1"/>
</dbReference>
<dbReference type="SUPFAM" id="SSF55729">
    <property type="entry name" value="Acyl-CoA N-acyltransferases (Nat)"/>
    <property type="match status" value="1"/>
</dbReference>
<evidence type="ECO:0000313" key="4">
    <source>
        <dbReference type="EMBL" id="CCE84161.1"/>
    </source>
</evidence>
<keyword evidence="1" id="KW-1133">Transmembrane helix</keyword>
<gene>
    <name evidence="3" type="primary">Piso0_003702</name>
    <name evidence="3" type="ORF">GNLVRS01_PISO0K00692g</name>
    <name evidence="4" type="ORF">GNLVRS01_PISO0L00693g</name>
</gene>
<evidence type="ECO:0000259" key="2">
    <source>
        <dbReference type="Pfam" id="PF13480"/>
    </source>
</evidence>
<evidence type="ECO:0000313" key="3">
    <source>
        <dbReference type="EMBL" id="CCE83130.1"/>
    </source>
</evidence>
<keyword evidence="5" id="KW-1185">Reference proteome</keyword>
<dbReference type="EMBL" id="FO082049">
    <property type="protein sequence ID" value="CCE83130.1"/>
    <property type="molecule type" value="Genomic_DNA"/>
</dbReference>
<feature type="transmembrane region" description="Helical" evidence="1">
    <location>
        <begin position="256"/>
        <end position="275"/>
    </location>
</feature>
<feature type="transmembrane region" description="Helical" evidence="1">
    <location>
        <begin position="295"/>
        <end position="319"/>
    </location>
</feature>
<organism evidence="3 5">
    <name type="scientific">Pichia sorbitophila (strain ATCC MYA-4447 / BCRC 22081 / CBS 7064 / NBRC 10061 / NRRL Y-12695)</name>
    <name type="common">Hybrid yeast</name>
    <dbReference type="NCBI Taxonomy" id="559304"/>
    <lineage>
        <taxon>Eukaryota</taxon>
        <taxon>Fungi</taxon>
        <taxon>Dikarya</taxon>
        <taxon>Ascomycota</taxon>
        <taxon>Saccharomycotina</taxon>
        <taxon>Pichiomycetes</taxon>
        <taxon>Debaryomycetaceae</taxon>
        <taxon>Millerozyma</taxon>
    </lineage>
</organism>
<sequence length="807" mass="90496">MEEEVSDSSKENKPDGFRAAWTRDALVWPSAAKWVTILSCFFLNLITVIICVALSGKQRILNIPSLCSIVLVILYTMVSVVQLQLLRRLRAAEKNLSWVFFILEGGKISLTFLVLFTMIAKIINIVGSSNASGFGMWSMINVDTMHNPAQSATVEAFCVLSIIADLVSTVAFSYDWLSTGRVPVLFFFCGMAQFCLGTLEVEFDRSISQKWTDHIPAIQGFYMHLGSLNTAAGIISLCLCFIITDKNRLSTTVRNLIIFVDCYLVLTGILSLIAFCTTLKTNVTIDPDSPVSGYFGVICALFGCNFIISVVLILCTRYYRLRHAPRLKVEVIDLSTMNPIQKTGYAHLIDFNSRSNPGISGETALALMETYGQSKIPNVCCKVLRVYNDRDVFDGPSRYTNRKGLSTWEVLDQEKTIFGIDSSNTQSEQEIRSLIEDNSSQEKPLSKNQRKRLAKKAAKKRVSKSLDSILDEEKSESDLLERQRIYKELMATEALVLLTSIDNYDLTEAIPGKLGRALGRMFGKDSKLRLLTIRFGLLGYHWPFKRATFYTSSTKRPVARSAAVMYAISKWNKKQPSSERCTMLLDPLYKNELPSEAIEYGGWYKINLPASHIIDLRPHKNQSISQYLKSIKYRNQDGNFVRNGGEYIEVKDFSMEDCHKVIELWNNIAESRASSGRTAMLATPDVNFIYHLGSVANGKKDRTLLFLKVNDTIIASCVLFRLGDTITSDLQGLDHEIGRHYKAYFVMMQKVISIALEEGRSFVDFGPTTEKPKLDIGCSKVPLTGAIRANQPILSPVIAYSADQVNV</sequence>
<accession>G8YAS6</accession>
<reference evidence="5" key="2">
    <citation type="journal article" date="2012" name="G3 (Bethesda)">
        <title>Pichia sorbitophila, an interspecies yeast hybrid reveals early steps of genome resolution following polyploidization.</title>
        <authorList>
            <person name="Leh Louis V."/>
            <person name="Despons L."/>
            <person name="Friedrich A."/>
            <person name="Martin T."/>
            <person name="Durrens P."/>
            <person name="Casaregola S."/>
            <person name="Neuveglise C."/>
            <person name="Fairhead C."/>
            <person name="Marck C."/>
            <person name="Cruz J.A."/>
            <person name="Straub M.L."/>
            <person name="Kugler V."/>
            <person name="Sacerdot C."/>
            <person name="Uzunov Z."/>
            <person name="Thierry A."/>
            <person name="Weiss S."/>
            <person name="Bleykasten C."/>
            <person name="De Montigny J."/>
            <person name="Jacques N."/>
            <person name="Jung P."/>
            <person name="Lemaire M."/>
            <person name="Mallet S."/>
            <person name="Morel G."/>
            <person name="Richard G.F."/>
            <person name="Sarkar A."/>
            <person name="Savel G."/>
            <person name="Schacherer J."/>
            <person name="Seret M.L."/>
            <person name="Talla E."/>
            <person name="Samson G."/>
            <person name="Jubin C."/>
            <person name="Poulain J."/>
            <person name="Vacherie B."/>
            <person name="Barbe V."/>
            <person name="Pelletier E."/>
            <person name="Sherman D.J."/>
            <person name="Westhof E."/>
            <person name="Weissenbach J."/>
            <person name="Baret P.V."/>
            <person name="Wincker P."/>
            <person name="Gaillardin C."/>
            <person name="Dujon B."/>
            <person name="Souciet J.L."/>
        </authorList>
    </citation>
    <scope>NUCLEOTIDE SEQUENCE [LARGE SCALE GENOMIC DNA]</scope>
    <source>
        <strain evidence="5">ATCC MYA-4447 / BCRC 22081 / CBS 7064 / NBRC 10061 / NRRL Y-12695</strain>
    </source>
</reference>
<dbReference type="OrthoDB" id="10061051at2759"/>
<dbReference type="eggNOG" id="ENOG502SI3G">
    <property type="taxonomic scope" value="Eukaryota"/>
</dbReference>
<reference evidence="3" key="1">
    <citation type="submission" date="2011-10" db="EMBL/GenBank/DDBJ databases">
        <authorList>
            <person name="Genoscope - CEA"/>
        </authorList>
    </citation>
    <scope>NUCLEOTIDE SEQUENCE</scope>
</reference>
<dbReference type="EMBL" id="FO082048">
    <property type="protein sequence ID" value="CCE84161.1"/>
    <property type="molecule type" value="Genomic_DNA"/>
</dbReference>
<protein>
    <submittedName>
        <fullName evidence="3">Piso0_003702 protein</fullName>
    </submittedName>
</protein>
<dbReference type="STRING" id="559304.G8YAS6"/>
<feature type="domain" description="BioF2-like acetyltransferase" evidence="2">
    <location>
        <begin position="654"/>
        <end position="770"/>
    </location>
</feature>
<feature type="transmembrane region" description="Helical" evidence="1">
    <location>
        <begin position="34"/>
        <end position="54"/>
    </location>
</feature>
<dbReference type="Proteomes" id="UP000005222">
    <property type="component" value="Chromosome K"/>
</dbReference>
<dbReference type="Pfam" id="PF13480">
    <property type="entry name" value="Acetyltransf_6"/>
    <property type="match status" value="1"/>
</dbReference>
<feature type="transmembrane region" description="Helical" evidence="1">
    <location>
        <begin position="184"/>
        <end position="201"/>
    </location>
</feature>
<keyword evidence="1" id="KW-0472">Membrane</keyword>
<proteinExistence type="predicted"/>
<evidence type="ECO:0000256" key="1">
    <source>
        <dbReference type="SAM" id="Phobius"/>
    </source>
</evidence>
<dbReference type="Proteomes" id="UP000005222">
    <property type="component" value="Chromosome L"/>
</dbReference>
<feature type="transmembrane region" description="Helical" evidence="1">
    <location>
        <begin position="98"/>
        <end position="115"/>
    </location>
</feature>
<dbReference type="HOGENOM" id="CLU_017660_0_0_1"/>
<keyword evidence="1" id="KW-0812">Transmembrane</keyword>
<feature type="transmembrane region" description="Helical" evidence="1">
    <location>
        <begin position="66"/>
        <end position="86"/>
    </location>
</feature>
<feature type="transmembrane region" description="Helical" evidence="1">
    <location>
        <begin position="221"/>
        <end position="244"/>
    </location>
</feature>
<evidence type="ECO:0000313" key="5">
    <source>
        <dbReference type="Proteomes" id="UP000005222"/>
    </source>
</evidence>
<dbReference type="InParanoid" id="G8YAS6"/>
<name>G8YAS6_PICSO</name>
<dbReference type="AlphaFoldDB" id="G8YAS6"/>
<dbReference type="InterPro" id="IPR038740">
    <property type="entry name" value="BioF2-like_GNAT_dom"/>
</dbReference>
<dbReference type="InterPro" id="IPR016181">
    <property type="entry name" value="Acyl_CoA_acyltransferase"/>
</dbReference>